<dbReference type="InterPro" id="IPR029058">
    <property type="entry name" value="AB_hydrolase_fold"/>
</dbReference>
<gene>
    <name evidence="2" type="ORF">ACFOZY_01680</name>
</gene>
<dbReference type="InterPro" id="IPR051044">
    <property type="entry name" value="MAG_DAG_Lipase"/>
</dbReference>
<proteinExistence type="predicted"/>
<dbReference type="InterPro" id="IPR022742">
    <property type="entry name" value="Hydrolase_4"/>
</dbReference>
<evidence type="ECO:0000313" key="3">
    <source>
        <dbReference type="Proteomes" id="UP001595817"/>
    </source>
</evidence>
<dbReference type="PANTHER" id="PTHR11614">
    <property type="entry name" value="PHOSPHOLIPASE-RELATED"/>
    <property type="match status" value="1"/>
</dbReference>
<keyword evidence="2" id="KW-0378">Hydrolase</keyword>
<dbReference type="Proteomes" id="UP001595817">
    <property type="component" value="Unassembled WGS sequence"/>
</dbReference>
<comment type="caution">
    <text evidence="2">The sequence shown here is derived from an EMBL/GenBank/DDBJ whole genome shotgun (WGS) entry which is preliminary data.</text>
</comment>
<dbReference type="Pfam" id="PF12146">
    <property type="entry name" value="Hydrolase_4"/>
    <property type="match status" value="1"/>
</dbReference>
<protein>
    <submittedName>
        <fullName evidence="2">Alpha/beta fold hydrolase</fullName>
    </submittedName>
</protein>
<organism evidence="2 3">
    <name type="scientific">Chungangia koreensis</name>
    <dbReference type="NCBI Taxonomy" id="752657"/>
    <lineage>
        <taxon>Bacteria</taxon>
        <taxon>Bacillati</taxon>
        <taxon>Bacillota</taxon>
        <taxon>Bacilli</taxon>
        <taxon>Lactobacillales</taxon>
        <taxon>Chungangia</taxon>
    </lineage>
</organism>
<keyword evidence="3" id="KW-1185">Reference proteome</keyword>
<sequence>MSVKRGTVTAMDGHVLSTFIYEVSNPVGHIHLIHGMAEHIARYEEFAAFLAGQGYFVSGHDQRGHGETQNLNGKMGFLADHEGFERVTKDAYEVVSSIRKEYMLDSDLIVMGHSMGSFVVRRYIQLYGDTVKRAILMGTGGNPGLLGRVGLAVAAMNRRLNGAAEPDKIMNFLTFGSYNSKFENVLTPFDWLSTDRSEVDKYIQDPYCGFVASNQFFHDLITGLIRIHRPEEIKKVPKQLPILLISGQADPVGEFGKDVFKVAEQYRKVGMEKVDVILFEDRRHELLHETNKMEVFESILHWIRK</sequence>
<accession>A0ABV8X209</accession>
<name>A0ABV8X209_9LACT</name>
<dbReference type="EMBL" id="JBHSEC010000002">
    <property type="protein sequence ID" value="MFC4409139.1"/>
    <property type="molecule type" value="Genomic_DNA"/>
</dbReference>
<dbReference type="Gene3D" id="3.40.50.1820">
    <property type="entry name" value="alpha/beta hydrolase"/>
    <property type="match status" value="1"/>
</dbReference>
<evidence type="ECO:0000313" key="2">
    <source>
        <dbReference type="EMBL" id="MFC4409139.1"/>
    </source>
</evidence>
<feature type="domain" description="Serine aminopeptidase S33" evidence="1">
    <location>
        <begin position="25"/>
        <end position="291"/>
    </location>
</feature>
<evidence type="ECO:0000259" key="1">
    <source>
        <dbReference type="Pfam" id="PF12146"/>
    </source>
</evidence>
<dbReference type="RefSeq" id="WP_378151586.1">
    <property type="nucleotide sequence ID" value="NZ_JBHSEC010000002.1"/>
</dbReference>
<dbReference type="SUPFAM" id="SSF53474">
    <property type="entry name" value="alpha/beta-Hydrolases"/>
    <property type="match status" value="1"/>
</dbReference>
<reference evidence="3" key="1">
    <citation type="journal article" date="2019" name="Int. J. Syst. Evol. Microbiol.">
        <title>The Global Catalogue of Microorganisms (GCM) 10K type strain sequencing project: providing services to taxonomists for standard genome sequencing and annotation.</title>
        <authorList>
            <consortium name="The Broad Institute Genomics Platform"/>
            <consortium name="The Broad Institute Genome Sequencing Center for Infectious Disease"/>
            <person name="Wu L."/>
            <person name="Ma J."/>
        </authorList>
    </citation>
    <scope>NUCLEOTIDE SEQUENCE [LARGE SCALE GENOMIC DNA]</scope>
    <source>
        <strain evidence="3">CCUG 59778</strain>
    </source>
</reference>
<dbReference type="GO" id="GO:0016787">
    <property type="term" value="F:hydrolase activity"/>
    <property type="evidence" value="ECO:0007669"/>
    <property type="project" value="UniProtKB-KW"/>
</dbReference>